<dbReference type="Proteomes" id="UP000249464">
    <property type="component" value="Unassembled WGS sequence"/>
</dbReference>
<protein>
    <submittedName>
        <fullName evidence="1">BQ5605_C035g11453 protein</fullName>
    </submittedName>
</protein>
<dbReference type="AlphaFoldDB" id="A0A2X0MJY9"/>
<organism evidence="1 2">
    <name type="scientific">Microbotryum silenes-dioicae</name>
    <dbReference type="NCBI Taxonomy" id="796604"/>
    <lineage>
        <taxon>Eukaryota</taxon>
        <taxon>Fungi</taxon>
        <taxon>Dikarya</taxon>
        <taxon>Basidiomycota</taxon>
        <taxon>Pucciniomycotina</taxon>
        <taxon>Microbotryomycetes</taxon>
        <taxon>Microbotryales</taxon>
        <taxon>Microbotryaceae</taxon>
        <taxon>Microbotryum</taxon>
    </lineage>
</organism>
<evidence type="ECO:0000313" key="1">
    <source>
        <dbReference type="EMBL" id="SGY98257.1"/>
    </source>
</evidence>
<accession>A0A2X0MJY9</accession>
<gene>
    <name evidence="1" type="primary">BQ5605_C035g11453</name>
    <name evidence="1" type="ORF">BQ5605_C035G11453</name>
</gene>
<keyword evidence="2" id="KW-1185">Reference proteome</keyword>
<evidence type="ECO:0000313" key="2">
    <source>
        <dbReference type="Proteomes" id="UP000249464"/>
    </source>
</evidence>
<proteinExistence type="predicted"/>
<dbReference type="EMBL" id="FQNC01000064">
    <property type="protein sequence ID" value="SGY98257.1"/>
    <property type="molecule type" value="Genomic_DNA"/>
</dbReference>
<name>A0A2X0MJY9_9BASI</name>
<reference evidence="1 2" key="1">
    <citation type="submission" date="2016-11" db="EMBL/GenBank/DDBJ databases">
        <authorList>
            <person name="Jaros S."/>
            <person name="Januszkiewicz K."/>
            <person name="Wedrychowicz H."/>
        </authorList>
    </citation>
    <scope>NUCLEOTIDE SEQUENCE [LARGE SCALE GENOMIC DNA]</scope>
</reference>
<sequence>MRRSIELPDEALGNILDLVESTESSPHPGKNDQVFYVQSWRLRIEELARVVGALGLAISPAWSKLVDQEDSPSKFSFDNKKRTTSMLGAFLMALRVEVPDAYNNAAKAFKVRNARLAELATRDERDLGERVLVSFFGREQLLHVQWGGHYGQYDPEWQVFEFNETHHSGYFALFEAYSAPVNADVQEVVDEWPAIIDAAIEECPEATGTTTLGRMPPKTLETIRSQATTRQVGGLVILALAGYLMGDIAARYQAHEQEKREWDLGDSTADLSPSSTCLLGRQRASVFAEAGHVSRRFLLDAKWLEDASTSTPPPKRETLVIGHVDSGFDKYGSQPIELLQVFDVCWTITFFVAGIVVAEAKRLADQASDGLAPRTELIDHVIKYLESSKTF</sequence>